<organism evidence="3 4">
    <name type="scientific">Ditylenchus dipsaci</name>
    <dbReference type="NCBI Taxonomy" id="166011"/>
    <lineage>
        <taxon>Eukaryota</taxon>
        <taxon>Metazoa</taxon>
        <taxon>Ecdysozoa</taxon>
        <taxon>Nematoda</taxon>
        <taxon>Chromadorea</taxon>
        <taxon>Rhabditida</taxon>
        <taxon>Tylenchina</taxon>
        <taxon>Tylenchomorpha</taxon>
        <taxon>Sphaerularioidea</taxon>
        <taxon>Anguinidae</taxon>
        <taxon>Anguininae</taxon>
        <taxon>Ditylenchus</taxon>
    </lineage>
</organism>
<feature type="signal peptide" evidence="2">
    <location>
        <begin position="1"/>
        <end position="20"/>
    </location>
</feature>
<feature type="chain" id="PRO_5037403442" evidence="2">
    <location>
        <begin position="21"/>
        <end position="344"/>
    </location>
</feature>
<dbReference type="WBParaSite" id="jg9633">
    <property type="protein sequence ID" value="jg9633"/>
    <property type="gene ID" value="jg9633"/>
</dbReference>
<evidence type="ECO:0000313" key="3">
    <source>
        <dbReference type="Proteomes" id="UP000887574"/>
    </source>
</evidence>
<feature type="region of interest" description="Disordered" evidence="1">
    <location>
        <begin position="265"/>
        <end position="326"/>
    </location>
</feature>
<dbReference type="AlphaFoldDB" id="A0A915EUF1"/>
<reference evidence="4" key="1">
    <citation type="submission" date="2022-11" db="UniProtKB">
        <authorList>
            <consortium name="WormBaseParasite"/>
        </authorList>
    </citation>
    <scope>IDENTIFICATION</scope>
</reference>
<protein>
    <submittedName>
        <fullName evidence="4">Uncharacterized protein</fullName>
    </submittedName>
</protein>
<proteinExistence type="predicted"/>
<evidence type="ECO:0000256" key="2">
    <source>
        <dbReference type="SAM" id="SignalP"/>
    </source>
</evidence>
<dbReference type="Proteomes" id="UP000887574">
    <property type="component" value="Unplaced"/>
</dbReference>
<name>A0A915EUF1_9BILA</name>
<accession>A0A915EUF1</accession>
<keyword evidence="3" id="KW-1185">Reference proteome</keyword>
<sequence>MNTLLFLSLVLYYAYEACSAFISSEELSEEEANSRHSIRTQSSSRESNTQDYTTHYVVWDDYECEFYDFDIFLFVDCYMRYFGFKHHGDFVRGHKGLYSKVSRVIKMGAINALIKYFTGCDLLLTNEDDPFEWNRETKVREMKAEDPAPRCKHVHRHRQSQLTVSRNQSSYGGIEIYYEDRDENSISVKSKCINSYHITITALHKGVMELSRTGTHKFHFGLQCLLCGDNMEIYEDCEYRKVRYSNYKDFDLRFSNACEDESSEASKEFSNANESADQEKEEPEVITSEPLETTEEPTTEAAITEVTTTKIPDSTPASAPKPVNKGRVLDFGEKLIRGGQGGIQ</sequence>
<keyword evidence="2" id="KW-0732">Signal</keyword>
<feature type="compositionally biased region" description="Low complexity" evidence="1">
    <location>
        <begin position="299"/>
        <end position="309"/>
    </location>
</feature>
<evidence type="ECO:0000256" key="1">
    <source>
        <dbReference type="SAM" id="MobiDB-lite"/>
    </source>
</evidence>
<evidence type="ECO:0000313" key="4">
    <source>
        <dbReference type="WBParaSite" id="jg9633"/>
    </source>
</evidence>